<dbReference type="Pfam" id="PF02195">
    <property type="entry name" value="ParB_N"/>
    <property type="match status" value="1"/>
</dbReference>
<evidence type="ECO:0000259" key="1">
    <source>
        <dbReference type="SMART" id="SM00470"/>
    </source>
</evidence>
<dbReference type="GO" id="GO:0045881">
    <property type="term" value="P:positive regulation of sporulation resulting in formation of a cellular spore"/>
    <property type="evidence" value="ECO:0007669"/>
    <property type="project" value="TreeGrafter"/>
</dbReference>
<dbReference type="SUPFAM" id="SSF110849">
    <property type="entry name" value="ParB/Sulfiredoxin"/>
    <property type="match status" value="1"/>
</dbReference>
<comment type="caution">
    <text evidence="2">The sequence shown here is derived from an EMBL/GenBank/DDBJ whole genome shotgun (WGS) entry which is preliminary data.</text>
</comment>
<reference evidence="2" key="2">
    <citation type="submission" date="2020-09" db="EMBL/GenBank/DDBJ databases">
        <authorList>
            <person name="Sun Q."/>
            <person name="Zhou Y."/>
        </authorList>
    </citation>
    <scope>NUCLEOTIDE SEQUENCE</scope>
    <source>
        <strain evidence="2">CGMCC 1.12214</strain>
    </source>
</reference>
<dbReference type="InterPro" id="IPR003115">
    <property type="entry name" value="ParB_N"/>
</dbReference>
<dbReference type="CDD" id="cd16403">
    <property type="entry name" value="ParB_N_like_MT"/>
    <property type="match status" value="1"/>
</dbReference>
<proteinExistence type="predicted"/>
<keyword evidence="3" id="KW-1185">Reference proteome</keyword>
<dbReference type="InterPro" id="IPR036086">
    <property type="entry name" value="ParB/Sulfiredoxin_sf"/>
</dbReference>
<dbReference type="RefSeq" id="WP_188516955.1">
    <property type="nucleotide sequence ID" value="NZ_BMES01000001.1"/>
</dbReference>
<evidence type="ECO:0000313" key="2">
    <source>
        <dbReference type="EMBL" id="GGH14671.1"/>
    </source>
</evidence>
<feature type="domain" description="ParB-like N-terminal" evidence="1">
    <location>
        <begin position="20"/>
        <end position="106"/>
    </location>
</feature>
<sequence>MAKKTQNNVPKKHWPGCSVELRSIETLLPYARNSRTHSDSQVAQIAASIKEFGFTNPVLAAEDGTIIAGHGRILAARKMGLEQVPVMVATGWTPAQIKAYVIADNKLAENAGWDNELLAIEIEDLRADGFDLDLLGFSDKEMDKLFGTQQDEAGDAESDNPPAVWGIVINVDSEEEQVALLERLSGEGLRVRAIL</sequence>
<dbReference type="PANTHER" id="PTHR33375:SF1">
    <property type="entry name" value="CHROMOSOME-PARTITIONING PROTEIN PARB-RELATED"/>
    <property type="match status" value="1"/>
</dbReference>
<evidence type="ECO:0000313" key="3">
    <source>
        <dbReference type="Proteomes" id="UP000603912"/>
    </source>
</evidence>
<accession>A0A917MJ17</accession>
<dbReference type="PANTHER" id="PTHR33375">
    <property type="entry name" value="CHROMOSOME-PARTITIONING PROTEIN PARB-RELATED"/>
    <property type="match status" value="1"/>
</dbReference>
<protein>
    <recommendedName>
        <fullName evidence="1">ParB-like N-terminal domain-containing protein</fullName>
    </recommendedName>
</protein>
<dbReference type="Proteomes" id="UP000603912">
    <property type="component" value="Unassembled WGS sequence"/>
</dbReference>
<gene>
    <name evidence="2" type="ORF">GCM10007036_14170</name>
</gene>
<reference evidence="2" key="1">
    <citation type="journal article" date="2014" name="Int. J. Syst. Evol. Microbiol.">
        <title>Complete genome sequence of Corynebacterium casei LMG S-19264T (=DSM 44701T), isolated from a smear-ripened cheese.</title>
        <authorList>
            <consortium name="US DOE Joint Genome Institute (JGI-PGF)"/>
            <person name="Walter F."/>
            <person name="Albersmeier A."/>
            <person name="Kalinowski J."/>
            <person name="Ruckert C."/>
        </authorList>
    </citation>
    <scope>NUCLEOTIDE SEQUENCE</scope>
    <source>
        <strain evidence="2">CGMCC 1.12214</strain>
    </source>
</reference>
<dbReference type="SMART" id="SM00470">
    <property type="entry name" value="ParB"/>
    <property type="match status" value="1"/>
</dbReference>
<dbReference type="GO" id="GO:0007059">
    <property type="term" value="P:chromosome segregation"/>
    <property type="evidence" value="ECO:0007669"/>
    <property type="project" value="TreeGrafter"/>
</dbReference>
<dbReference type="EMBL" id="BMES01000001">
    <property type="protein sequence ID" value="GGH14671.1"/>
    <property type="molecule type" value="Genomic_DNA"/>
</dbReference>
<name>A0A917MJ17_9HYPH</name>
<organism evidence="2 3">
    <name type="scientific">Alsobacter metallidurans</name>
    <dbReference type="NCBI Taxonomy" id="340221"/>
    <lineage>
        <taxon>Bacteria</taxon>
        <taxon>Pseudomonadati</taxon>
        <taxon>Pseudomonadota</taxon>
        <taxon>Alphaproteobacteria</taxon>
        <taxon>Hyphomicrobiales</taxon>
        <taxon>Alsobacteraceae</taxon>
        <taxon>Alsobacter</taxon>
    </lineage>
</organism>
<dbReference type="GO" id="GO:0005694">
    <property type="term" value="C:chromosome"/>
    <property type="evidence" value="ECO:0007669"/>
    <property type="project" value="TreeGrafter"/>
</dbReference>
<dbReference type="AlphaFoldDB" id="A0A917MJ17"/>
<dbReference type="InterPro" id="IPR050336">
    <property type="entry name" value="Chromosome_partition/occlusion"/>
</dbReference>
<dbReference type="Gene3D" id="3.90.1530.10">
    <property type="entry name" value="Conserved hypothetical protein from pyrococcus furiosus pfu- 392566-001, ParB domain"/>
    <property type="match status" value="1"/>
</dbReference>